<evidence type="ECO:0000256" key="4">
    <source>
        <dbReference type="ARBA" id="ARBA00022840"/>
    </source>
</evidence>
<proteinExistence type="inferred from homology"/>
<dbReference type="FunFam" id="3.40.50.300:FF:000134">
    <property type="entry name" value="Iron-enterobactin ABC transporter ATP-binding protein"/>
    <property type="match status" value="1"/>
</dbReference>
<comment type="function">
    <text evidence="6">Part of the ABC transporter complex HmuTUV involved in hemin import. Responsible for energy coupling to the transport system.</text>
</comment>
<evidence type="ECO:0000313" key="8">
    <source>
        <dbReference type="EMBL" id="MCT7944894.1"/>
    </source>
</evidence>
<evidence type="ECO:0000256" key="3">
    <source>
        <dbReference type="ARBA" id="ARBA00022741"/>
    </source>
</evidence>
<evidence type="ECO:0000313" key="9">
    <source>
        <dbReference type="Proteomes" id="UP001155604"/>
    </source>
</evidence>
<evidence type="ECO:0000256" key="2">
    <source>
        <dbReference type="ARBA" id="ARBA00022448"/>
    </source>
</evidence>
<feature type="domain" description="ABC transporter" evidence="7">
    <location>
        <begin position="36"/>
        <end position="273"/>
    </location>
</feature>
<dbReference type="InterPro" id="IPR003593">
    <property type="entry name" value="AAA+_ATPase"/>
</dbReference>
<dbReference type="InterPro" id="IPR027417">
    <property type="entry name" value="P-loop_NTPase"/>
</dbReference>
<dbReference type="InterPro" id="IPR003439">
    <property type="entry name" value="ABC_transporter-like_ATP-bd"/>
</dbReference>
<dbReference type="CDD" id="cd03214">
    <property type="entry name" value="ABC_Iron-Siderophores_B12_Hemin"/>
    <property type="match status" value="1"/>
</dbReference>
<keyword evidence="5" id="KW-1278">Translocase</keyword>
<dbReference type="SUPFAM" id="SSF52540">
    <property type="entry name" value="P-loop containing nucleoside triphosphate hydrolases"/>
    <property type="match status" value="1"/>
</dbReference>
<evidence type="ECO:0000259" key="7">
    <source>
        <dbReference type="PROSITE" id="PS50893"/>
    </source>
</evidence>
<evidence type="ECO:0000256" key="6">
    <source>
        <dbReference type="ARBA" id="ARBA00037066"/>
    </source>
</evidence>
<protein>
    <submittedName>
        <fullName evidence="8">Heme ABC transporter ATP-binding protein</fullName>
    </submittedName>
</protein>
<dbReference type="Proteomes" id="UP001155604">
    <property type="component" value="Unassembled WGS sequence"/>
</dbReference>
<dbReference type="Gene3D" id="3.40.50.300">
    <property type="entry name" value="P-loop containing nucleotide triphosphate hydrolases"/>
    <property type="match status" value="1"/>
</dbReference>
<accession>A0A9X2WTE7</accession>
<dbReference type="EMBL" id="JAMTCC010000007">
    <property type="protein sequence ID" value="MCT7944894.1"/>
    <property type="molecule type" value="Genomic_DNA"/>
</dbReference>
<dbReference type="Pfam" id="PF00005">
    <property type="entry name" value="ABC_tran"/>
    <property type="match status" value="1"/>
</dbReference>
<dbReference type="InterPro" id="IPR017871">
    <property type="entry name" value="ABC_transporter-like_CS"/>
</dbReference>
<reference evidence="8" key="1">
    <citation type="journal article" date="2023" name="Int. J. Syst. Evol. Microbiol.">
        <title>&lt;i&gt;Shewanella septentrionalis&lt;/i&gt; sp. nov. and &lt;i&gt;Shewanella holmiensis&lt;/i&gt; sp. nov., isolated from Baltic Sea water and sediments.</title>
        <authorList>
            <person name="Martin-Rodriguez A.J."/>
            <person name="Thorell K."/>
            <person name="Joffre E."/>
            <person name="Jensie-Markopoulos S."/>
            <person name="Moore E.R.B."/>
            <person name="Sjoling A."/>
        </authorList>
    </citation>
    <scope>NUCLEOTIDE SEQUENCE</scope>
    <source>
        <strain evidence="8">SP1W3</strain>
    </source>
</reference>
<dbReference type="SMART" id="SM00382">
    <property type="entry name" value="AAA"/>
    <property type="match status" value="1"/>
</dbReference>
<dbReference type="PROSITE" id="PS00211">
    <property type="entry name" value="ABC_TRANSPORTER_1"/>
    <property type="match status" value="1"/>
</dbReference>
<evidence type="ECO:0000256" key="5">
    <source>
        <dbReference type="ARBA" id="ARBA00022967"/>
    </source>
</evidence>
<dbReference type="RefSeq" id="WP_261272103.1">
    <property type="nucleotide sequence ID" value="NZ_JAMTCC010000007.1"/>
</dbReference>
<keyword evidence="3" id="KW-0547">Nucleotide-binding</keyword>
<dbReference type="PANTHER" id="PTHR42794:SF1">
    <property type="entry name" value="HEMIN IMPORT ATP-BINDING PROTEIN HMUV"/>
    <property type="match status" value="1"/>
</dbReference>
<sequence length="288" mass="31363">MTATSYAKSESRSDSILAPRAHLTHSTHAQFERTKLSISKLDVSIGQKMVLSDINVQFKPGAVTALLGPNGAGKSTLLKALCQEISTPRQSIRLGHSQLADWPRGELAKSLAVLPQHASLTFPFTVSEVVAMGLYPLTISHKEGETLVAEQLAQVGLSHLAKRSYPTLSGGEKQRVQLARVLTQLSQSPFPPILLLDEPTSALDLAQQHRVLELAQHLAHQQAYTVIVVLHDLNQAARYSDQLIVLKQGRIVSEGTPAKALSVDTIREVWDYEPVYLAAPQGGHPLIF</sequence>
<name>A0A9X2WTE7_9GAMM</name>
<dbReference type="AlphaFoldDB" id="A0A9X2WTE7"/>
<dbReference type="NCBIfam" id="NF010068">
    <property type="entry name" value="PRK13548.1"/>
    <property type="match status" value="1"/>
</dbReference>
<keyword evidence="4 8" id="KW-0067">ATP-binding</keyword>
<dbReference type="GO" id="GO:0016887">
    <property type="term" value="F:ATP hydrolysis activity"/>
    <property type="evidence" value="ECO:0007669"/>
    <property type="project" value="InterPro"/>
</dbReference>
<dbReference type="PANTHER" id="PTHR42794">
    <property type="entry name" value="HEMIN IMPORT ATP-BINDING PROTEIN HMUV"/>
    <property type="match status" value="1"/>
</dbReference>
<dbReference type="PROSITE" id="PS50893">
    <property type="entry name" value="ABC_TRANSPORTER_2"/>
    <property type="match status" value="1"/>
</dbReference>
<keyword evidence="9" id="KW-1185">Reference proteome</keyword>
<keyword evidence="2" id="KW-0813">Transport</keyword>
<comment type="similarity">
    <text evidence="1">Belongs to the ABC transporter superfamily.</text>
</comment>
<organism evidence="8 9">
    <name type="scientific">Shewanella septentrionalis</name>
    <dbReference type="NCBI Taxonomy" id="2952223"/>
    <lineage>
        <taxon>Bacteria</taxon>
        <taxon>Pseudomonadati</taxon>
        <taxon>Pseudomonadota</taxon>
        <taxon>Gammaproteobacteria</taxon>
        <taxon>Alteromonadales</taxon>
        <taxon>Shewanellaceae</taxon>
        <taxon>Shewanella</taxon>
    </lineage>
</organism>
<comment type="caution">
    <text evidence="8">The sequence shown here is derived from an EMBL/GenBank/DDBJ whole genome shotgun (WGS) entry which is preliminary data.</text>
</comment>
<evidence type="ECO:0000256" key="1">
    <source>
        <dbReference type="ARBA" id="ARBA00005417"/>
    </source>
</evidence>
<dbReference type="GO" id="GO:0005524">
    <property type="term" value="F:ATP binding"/>
    <property type="evidence" value="ECO:0007669"/>
    <property type="project" value="UniProtKB-KW"/>
</dbReference>
<gene>
    <name evidence="8" type="ORF">NE536_05880</name>
</gene>